<protein>
    <recommendedName>
        <fullName evidence="3">4a-hydroxytetrahydrobiopterin dehydratase</fullName>
        <ecNumber evidence="3">4.2.1.96</ecNumber>
    </recommendedName>
</protein>
<dbReference type="SUPFAM" id="SSF55248">
    <property type="entry name" value="PCD-like"/>
    <property type="match status" value="1"/>
</dbReference>
<comment type="catalytic activity">
    <reaction evidence="1">
        <text>(4aS,6R)-4a-hydroxy-L-erythro-5,6,7,8-tetrahydrobiopterin = (6R)-L-erythro-6,7-dihydrobiopterin + H2O</text>
        <dbReference type="Rhea" id="RHEA:11920"/>
        <dbReference type="ChEBI" id="CHEBI:15377"/>
        <dbReference type="ChEBI" id="CHEBI:15642"/>
        <dbReference type="ChEBI" id="CHEBI:43120"/>
        <dbReference type="EC" id="4.2.1.96"/>
    </reaction>
</comment>
<sequence length="92" mass="10221">MLIEQASAAGWQVQKRPAQMTRRLDFSSYSETRVFLDQLAELSERTGYFPNLNFGKTHVNVSIAARGDSLDQEELDFASQVDALAGQPQGQS</sequence>
<gene>
    <name evidence="5" type="ORF">WOB96_08100</name>
</gene>
<reference evidence="5 6" key="1">
    <citation type="submission" date="2024-04" db="EMBL/GenBank/DDBJ databases">
        <authorList>
            <person name="Abashina T."/>
            <person name="Shaikin A."/>
        </authorList>
    </citation>
    <scope>NUCLEOTIDE SEQUENCE [LARGE SCALE GENOMIC DNA]</scope>
    <source>
        <strain evidence="5 6">AAFK</strain>
    </source>
</reference>
<accession>A0ABU9D8L3</accession>
<dbReference type="GO" id="GO:0008124">
    <property type="term" value="F:4-alpha-hydroxytetrahydrobiopterin dehydratase activity"/>
    <property type="evidence" value="ECO:0007669"/>
    <property type="project" value="UniProtKB-EC"/>
</dbReference>
<dbReference type="Pfam" id="PF01329">
    <property type="entry name" value="Pterin_4a"/>
    <property type="match status" value="1"/>
</dbReference>
<evidence type="ECO:0000256" key="3">
    <source>
        <dbReference type="ARBA" id="ARBA00013252"/>
    </source>
</evidence>
<name>A0ABU9D8L3_9PROT</name>
<dbReference type="Proteomes" id="UP001446205">
    <property type="component" value="Unassembled WGS sequence"/>
</dbReference>
<comment type="similarity">
    <text evidence="2">Belongs to the pterin-4-alpha-carbinolamine dehydratase family.</text>
</comment>
<evidence type="ECO:0000313" key="5">
    <source>
        <dbReference type="EMBL" id="MEK8089729.1"/>
    </source>
</evidence>
<evidence type="ECO:0000313" key="6">
    <source>
        <dbReference type="Proteomes" id="UP001446205"/>
    </source>
</evidence>
<proteinExistence type="inferred from homology"/>
<dbReference type="InterPro" id="IPR036428">
    <property type="entry name" value="PCD_sf"/>
</dbReference>
<keyword evidence="6" id="KW-1185">Reference proteome</keyword>
<evidence type="ECO:0000256" key="2">
    <source>
        <dbReference type="ARBA" id="ARBA00006472"/>
    </source>
</evidence>
<evidence type="ECO:0000256" key="1">
    <source>
        <dbReference type="ARBA" id="ARBA00001554"/>
    </source>
</evidence>
<keyword evidence="4 5" id="KW-0456">Lyase</keyword>
<dbReference type="InterPro" id="IPR001533">
    <property type="entry name" value="Pterin_deHydtase"/>
</dbReference>
<dbReference type="RefSeq" id="WP_341370787.1">
    <property type="nucleotide sequence ID" value="NZ_JBBPCO010000007.1"/>
</dbReference>
<dbReference type="Gene3D" id="3.30.1360.20">
    <property type="entry name" value="Transcriptional coactivator/pterin dehydratase"/>
    <property type="match status" value="1"/>
</dbReference>
<organism evidence="5 6">
    <name type="scientific">Thermithiobacillus plumbiphilus</name>
    <dbReference type="NCBI Taxonomy" id="1729899"/>
    <lineage>
        <taxon>Bacteria</taxon>
        <taxon>Pseudomonadati</taxon>
        <taxon>Pseudomonadota</taxon>
        <taxon>Acidithiobacillia</taxon>
        <taxon>Acidithiobacillales</taxon>
        <taxon>Thermithiobacillaceae</taxon>
        <taxon>Thermithiobacillus</taxon>
    </lineage>
</organism>
<dbReference type="EC" id="4.2.1.96" evidence="3"/>
<dbReference type="EMBL" id="JBBPCO010000007">
    <property type="protein sequence ID" value="MEK8089729.1"/>
    <property type="molecule type" value="Genomic_DNA"/>
</dbReference>
<evidence type="ECO:0000256" key="4">
    <source>
        <dbReference type="ARBA" id="ARBA00023239"/>
    </source>
</evidence>
<comment type="caution">
    <text evidence="5">The sequence shown here is derived from an EMBL/GenBank/DDBJ whole genome shotgun (WGS) entry which is preliminary data.</text>
</comment>